<keyword evidence="1" id="KW-0175">Coiled coil</keyword>
<protein>
    <submittedName>
        <fullName evidence="2">Shootin-1</fullName>
    </submittedName>
</protein>
<organism evidence="2">
    <name type="scientific">Schistosoma curassoni</name>
    <dbReference type="NCBI Taxonomy" id="6186"/>
    <lineage>
        <taxon>Eukaryota</taxon>
        <taxon>Metazoa</taxon>
        <taxon>Spiralia</taxon>
        <taxon>Lophotrochozoa</taxon>
        <taxon>Platyhelminthes</taxon>
        <taxon>Trematoda</taxon>
        <taxon>Digenea</taxon>
        <taxon>Strigeidida</taxon>
        <taxon>Schistosomatoidea</taxon>
        <taxon>Schistosomatidae</taxon>
        <taxon>Schistosoma</taxon>
    </lineage>
</organism>
<sequence length="110" mass="12255">LVYTPFVLSGSCSSCEPLVWSQSFLTPLGGSFVSTDLVKAPDIRFLSSQFRKEQALREKAATQRAVRAEEESENLAGELTILEDEANEWNEKSSNVQEQINMVRITISEA</sequence>
<evidence type="ECO:0000313" key="2">
    <source>
        <dbReference type="WBParaSite" id="SCUD_0001750901-mRNA-1"/>
    </source>
</evidence>
<dbReference type="AlphaFoldDB" id="A0A183KR20"/>
<proteinExistence type="predicted"/>
<dbReference type="WBParaSite" id="SCUD_0001750901-mRNA-1">
    <property type="protein sequence ID" value="SCUD_0001750901-mRNA-1"/>
    <property type="gene ID" value="SCUD_0001750901"/>
</dbReference>
<evidence type="ECO:0000256" key="1">
    <source>
        <dbReference type="SAM" id="Coils"/>
    </source>
</evidence>
<accession>A0A183KR20</accession>
<name>A0A183KR20_9TREM</name>
<feature type="coiled-coil region" evidence="1">
    <location>
        <begin position="52"/>
        <end position="99"/>
    </location>
</feature>
<reference evidence="2" key="1">
    <citation type="submission" date="2016-06" db="UniProtKB">
        <authorList>
            <consortium name="WormBaseParasite"/>
        </authorList>
    </citation>
    <scope>IDENTIFICATION</scope>
</reference>